<gene>
    <name evidence="3" type="ORF">ElyMa_004059500</name>
</gene>
<evidence type="ECO:0000313" key="4">
    <source>
        <dbReference type="Proteomes" id="UP000762676"/>
    </source>
</evidence>
<keyword evidence="2" id="KW-0456">Lyase</keyword>
<evidence type="ECO:0000313" key="3">
    <source>
        <dbReference type="EMBL" id="GFR81012.1"/>
    </source>
</evidence>
<name>A0AAV4G5X4_9GAST</name>
<dbReference type="GO" id="GO:0004383">
    <property type="term" value="F:guanylate cyclase activity"/>
    <property type="evidence" value="ECO:0007669"/>
    <property type="project" value="TreeGrafter"/>
</dbReference>
<evidence type="ECO:0000256" key="2">
    <source>
        <dbReference type="ARBA" id="ARBA00023239"/>
    </source>
</evidence>
<organism evidence="3 4">
    <name type="scientific">Elysia marginata</name>
    <dbReference type="NCBI Taxonomy" id="1093978"/>
    <lineage>
        <taxon>Eukaryota</taxon>
        <taxon>Metazoa</taxon>
        <taxon>Spiralia</taxon>
        <taxon>Lophotrochozoa</taxon>
        <taxon>Mollusca</taxon>
        <taxon>Gastropoda</taxon>
        <taxon>Heterobranchia</taxon>
        <taxon>Euthyneura</taxon>
        <taxon>Panpulmonata</taxon>
        <taxon>Sacoglossa</taxon>
        <taxon>Placobranchoidea</taxon>
        <taxon>Plakobranchidae</taxon>
        <taxon>Elysia</taxon>
    </lineage>
</organism>
<dbReference type="InterPro" id="IPR050401">
    <property type="entry name" value="Cyclic_nucleotide_synthase"/>
</dbReference>
<dbReference type="GO" id="GO:0004016">
    <property type="term" value="F:adenylate cyclase activity"/>
    <property type="evidence" value="ECO:0007669"/>
    <property type="project" value="TreeGrafter"/>
</dbReference>
<dbReference type="Gene3D" id="1.10.510.10">
    <property type="entry name" value="Transferase(Phosphotransferase) domain 1"/>
    <property type="match status" value="1"/>
</dbReference>
<proteinExistence type="predicted"/>
<dbReference type="GO" id="GO:0005886">
    <property type="term" value="C:plasma membrane"/>
    <property type="evidence" value="ECO:0007669"/>
    <property type="project" value="TreeGrafter"/>
</dbReference>
<dbReference type="PANTHER" id="PTHR11920:SF501">
    <property type="entry name" value="GUANYLATE CYCLASE 32E"/>
    <property type="match status" value="1"/>
</dbReference>
<sequence>MLVITLKALSLNHDTKKIFFFPEIIKRVKEGGSFPFRPLIPDYIDSKARNIISDCWREVPEERPSIDHVASLIKHINGQYSGNKKSLMEQMLDKVTREADLQAQDLEEEKNKSDQLLFQMLPA</sequence>
<keyword evidence="4" id="KW-1185">Reference proteome</keyword>
<dbReference type="PANTHER" id="PTHR11920">
    <property type="entry name" value="GUANYLYL CYCLASE"/>
    <property type="match status" value="1"/>
</dbReference>
<dbReference type="Proteomes" id="UP000762676">
    <property type="component" value="Unassembled WGS sequence"/>
</dbReference>
<dbReference type="SUPFAM" id="SSF56112">
    <property type="entry name" value="Protein kinase-like (PK-like)"/>
    <property type="match status" value="1"/>
</dbReference>
<dbReference type="EMBL" id="BMAT01008245">
    <property type="protein sequence ID" value="GFR81012.1"/>
    <property type="molecule type" value="Genomic_DNA"/>
</dbReference>
<comment type="caution">
    <text evidence="3">The sequence shown here is derived from an EMBL/GenBank/DDBJ whole genome shotgun (WGS) entry which is preliminary data.</text>
</comment>
<dbReference type="Gene3D" id="6.10.250.780">
    <property type="match status" value="1"/>
</dbReference>
<evidence type="ECO:0000256" key="1">
    <source>
        <dbReference type="ARBA" id="ARBA00022741"/>
    </source>
</evidence>
<dbReference type="GO" id="GO:0001653">
    <property type="term" value="F:peptide receptor activity"/>
    <property type="evidence" value="ECO:0007669"/>
    <property type="project" value="TreeGrafter"/>
</dbReference>
<keyword evidence="1" id="KW-0547">Nucleotide-binding</keyword>
<protein>
    <submittedName>
        <fullName evidence="3">Guanylate cyclase</fullName>
    </submittedName>
</protein>
<dbReference type="GO" id="GO:0000166">
    <property type="term" value="F:nucleotide binding"/>
    <property type="evidence" value="ECO:0007669"/>
    <property type="project" value="UniProtKB-KW"/>
</dbReference>
<dbReference type="InterPro" id="IPR011009">
    <property type="entry name" value="Kinase-like_dom_sf"/>
</dbReference>
<accession>A0AAV4G5X4</accession>
<reference evidence="3 4" key="1">
    <citation type="journal article" date="2021" name="Elife">
        <title>Chloroplast acquisition without the gene transfer in kleptoplastic sea slugs, Plakobranchus ocellatus.</title>
        <authorList>
            <person name="Maeda T."/>
            <person name="Takahashi S."/>
            <person name="Yoshida T."/>
            <person name="Shimamura S."/>
            <person name="Takaki Y."/>
            <person name="Nagai Y."/>
            <person name="Toyoda A."/>
            <person name="Suzuki Y."/>
            <person name="Arimoto A."/>
            <person name="Ishii H."/>
            <person name="Satoh N."/>
            <person name="Nishiyama T."/>
            <person name="Hasebe M."/>
            <person name="Maruyama T."/>
            <person name="Minagawa J."/>
            <person name="Obokata J."/>
            <person name="Shigenobu S."/>
        </authorList>
    </citation>
    <scope>NUCLEOTIDE SEQUENCE [LARGE SCALE GENOMIC DNA]</scope>
</reference>
<dbReference type="GO" id="GO:0007168">
    <property type="term" value="P:receptor guanylyl cyclase signaling pathway"/>
    <property type="evidence" value="ECO:0007669"/>
    <property type="project" value="TreeGrafter"/>
</dbReference>
<dbReference type="AlphaFoldDB" id="A0AAV4G5X4"/>